<evidence type="ECO:0000313" key="3">
    <source>
        <dbReference type="EMBL" id="PCS07049.1"/>
    </source>
</evidence>
<feature type="domain" description="DUF4143" evidence="2">
    <location>
        <begin position="205"/>
        <end position="353"/>
    </location>
</feature>
<sequence length="404" mass="46213">MIARTKYLDELKANIDNEFIKVITGVRRSGKSVLMKQIRDVIKHRADVTDEQIIYINFESLMFSDLANDFKVFYQYLVEKVNSKNKHYFFFDEIQLANDWQKVVNSLRVDFDCDIYLTGSNASILSGELATRLSGRYVQIQVFPFSFKEYLQVRQLAQSVSTTNMETALHDYMMYGAMPSVITTTTDTSQQLKFLSDIFDSIMLRDVSIRSSAKQVFLLRLIVLYLYDATSSEISVTTLQKRLQGSGFNISTTLLREYLSLIESAFLFYRVDQTQLRGKQRLRAGAKYYSVDNGLWQSQVENNNSNLGNRLEAIVAVELLRRGYALKYGNVDKSEIDFVAIKNGKIAYFQVAYRLPENSDREIENLLKIADNHSKTLILGVDEGISDIKGIAIVSAAKWLLSSE</sequence>
<dbReference type="InterPro" id="IPR025420">
    <property type="entry name" value="DUF4143"/>
</dbReference>
<dbReference type="EMBL" id="JXJW01000008">
    <property type="protein sequence ID" value="PCS07049.1"/>
    <property type="molecule type" value="Genomic_DNA"/>
</dbReference>
<feature type="domain" description="AAA" evidence="1">
    <location>
        <begin position="19"/>
        <end position="151"/>
    </location>
</feature>
<dbReference type="RefSeq" id="WP_179296206.1">
    <property type="nucleotide sequence ID" value="NZ_JXJW01000008.1"/>
</dbReference>
<evidence type="ECO:0000259" key="2">
    <source>
        <dbReference type="Pfam" id="PF13635"/>
    </source>
</evidence>
<dbReference type="Proteomes" id="UP000218282">
    <property type="component" value="Unassembled WGS sequence"/>
</dbReference>
<dbReference type="PANTHER" id="PTHR33295">
    <property type="entry name" value="ATPASE"/>
    <property type="match status" value="1"/>
</dbReference>
<reference evidence="3 4" key="1">
    <citation type="submission" date="2014-12" db="EMBL/GenBank/DDBJ databases">
        <title>Draft genome sequences of 10 type strains of Lactococcus.</title>
        <authorList>
            <person name="Sun Z."/>
            <person name="Zhong Z."/>
            <person name="Liu W."/>
            <person name="Zhang W."/>
            <person name="Zhang H."/>
        </authorList>
    </citation>
    <scope>NUCLEOTIDE SEQUENCE [LARGE SCALE GENOMIC DNA]</scope>
    <source>
        <strain evidence="3 4">DSM 6634</strain>
    </source>
</reference>
<protein>
    <recommendedName>
        <fullName evidence="5">ATPase</fullName>
    </recommendedName>
</protein>
<dbReference type="Pfam" id="PF13635">
    <property type="entry name" value="DUF4143"/>
    <property type="match status" value="1"/>
</dbReference>
<accession>A0A2A5S0N8</accession>
<dbReference type="Pfam" id="PF13173">
    <property type="entry name" value="AAA_14"/>
    <property type="match status" value="1"/>
</dbReference>
<organism evidence="3 4">
    <name type="scientific">Pseudolactococcus piscium</name>
    <dbReference type="NCBI Taxonomy" id="1364"/>
    <lineage>
        <taxon>Bacteria</taxon>
        <taxon>Bacillati</taxon>
        <taxon>Bacillota</taxon>
        <taxon>Bacilli</taxon>
        <taxon>Lactobacillales</taxon>
        <taxon>Streptococcaceae</taxon>
        <taxon>Pseudolactococcus</taxon>
    </lineage>
</organism>
<dbReference type="Gene3D" id="3.40.50.300">
    <property type="entry name" value="P-loop containing nucleotide triphosphate hydrolases"/>
    <property type="match status" value="1"/>
</dbReference>
<dbReference type="PANTHER" id="PTHR33295:SF20">
    <property type="entry name" value="ATPASE"/>
    <property type="match status" value="1"/>
</dbReference>
<evidence type="ECO:0008006" key="5">
    <source>
        <dbReference type="Google" id="ProtNLM"/>
    </source>
</evidence>
<dbReference type="InterPro" id="IPR027417">
    <property type="entry name" value="P-loop_NTPase"/>
</dbReference>
<dbReference type="AlphaFoldDB" id="A0A2A5S0N8"/>
<evidence type="ECO:0000259" key="1">
    <source>
        <dbReference type="Pfam" id="PF13173"/>
    </source>
</evidence>
<comment type="caution">
    <text evidence="3">The sequence shown here is derived from an EMBL/GenBank/DDBJ whole genome shotgun (WGS) entry which is preliminary data.</text>
</comment>
<proteinExistence type="predicted"/>
<dbReference type="InterPro" id="IPR041682">
    <property type="entry name" value="AAA_14"/>
</dbReference>
<keyword evidence="4" id="KW-1185">Reference proteome</keyword>
<dbReference type="SUPFAM" id="SSF52540">
    <property type="entry name" value="P-loop containing nucleoside triphosphate hydrolases"/>
    <property type="match status" value="1"/>
</dbReference>
<name>A0A2A5S0N8_9LACT</name>
<evidence type="ECO:0000313" key="4">
    <source>
        <dbReference type="Proteomes" id="UP000218282"/>
    </source>
</evidence>
<gene>
    <name evidence="3" type="ORF">RU86_GL002161</name>
</gene>